<keyword evidence="2" id="KW-1133">Transmembrane helix</keyword>
<evidence type="ECO:0000313" key="3">
    <source>
        <dbReference type="EMBL" id="CAE7409521.1"/>
    </source>
</evidence>
<dbReference type="OrthoDB" id="407187at2759"/>
<reference evidence="3" key="1">
    <citation type="submission" date="2021-02" db="EMBL/GenBank/DDBJ databases">
        <authorList>
            <person name="Dougan E. K."/>
            <person name="Rhodes N."/>
            <person name="Thang M."/>
            <person name="Chan C."/>
        </authorList>
    </citation>
    <scope>NUCLEOTIDE SEQUENCE</scope>
</reference>
<feature type="transmembrane region" description="Helical" evidence="2">
    <location>
        <begin position="69"/>
        <end position="95"/>
    </location>
</feature>
<feature type="region of interest" description="Disordered" evidence="1">
    <location>
        <begin position="1"/>
        <end position="27"/>
    </location>
</feature>
<keyword evidence="2" id="KW-0472">Membrane</keyword>
<dbReference type="AlphaFoldDB" id="A0A812QY84"/>
<evidence type="ECO:0000256" key="1">
    <source>
        <dbReference type="SAM" id="MobiDB-lite"/>
    </source>
</evidence>
<dbReference type="EMBL" id="CAJNDS010002282">
    <property type="protein sequence ID" value="CAE7409521.1"/>
    <property type="molecule type" value="Genomic_DNA"/>
</dbReference>
<comment type="caution">
    <text evidence="3">The sequence shown here is derived from an EMBL/GenBank/DDBJ whole genome shotgun (WGS) entry which is preliminary data.</text>
</comment>
<proteinExistence type="predicted"/>
<gene>
    <name evidence="3" type="primary">RPS7</name>
    <name evidence="3" type="ORF">SNAT2548_LOCUS22270</name>
</gene>
<keyword evidence="4" id="KW-1185">Reference proteome</keyword>
<keyword evidence="2" id="KW-0812">Transmembrane</keyword>
<dbReference type="Proteomes" id="UP000604046">
    <property type="component" value="Unassembled WGS sequence"/>
</dbReference>
<organism evidence="3 4">
    <name type="scientific">Symbiodinium natans</name>
    <dbReference type="NCBI Taxonomy" id="878477"/>
    <lineage>
        <taxon>Eukaryota</taxon>
        <taxon>Sar</taxon>
        <taxon>Alveolata</taxon>
        <taxon>Dinophyceae</taxon>
        <taxon>Suessiales</taxon>
        <taxon>Symbiodiniaceae</taxon>
        <taxon>Symbiodinium</taxon>
    </lineage>
</organism>
<accession>A0A812QY84</accession>
<name>A0A812QY84_9DINO</name>
<protein>
    <submittedName>
        <fullName evidence="3">RPS7 protein</fullName>
    </submittedName>
</protein>
<evidence type="ECO:0000313" key="4">
    <source>
        <dbReference type="Proteomes" id="UP000604046"/>
    </source>
</evidence>
<sequence length="647" mass="71694">MEGLPGHAGMPVQPHKLPPDQKDAEDENQEIPMLPKGFVTPATTQIAGGELSKAPFCGRRLRWAVSMTLLGFLLFCICWVAPLAPVTWLALMRLFQQPGCPRNMRHALCNWGRFYRGTSGHDGSLAPSANNRLWVDPNTTVAHQSMADLVDMLQQGQPEDVHENLCHVIEEWLPRVGMNGLIDLLSGMEHAREHESAEVWGIDLDDFTPDLLDISGNWKHDLGAYVISRLDPHTVVNSRRYLGHAVEVAGSLKLGGAPLHAVTWSAMLAFLEASGWSNASGLWDFAMGRICLAFQDLPGLFVHCVHGFGHGAMLAGIALGLDEGQRSAYTARPACERVRNGTSGFELSPQMLDNALRICHSSPSRQLGYVCAGGAFMEFWKTFGSDWDPQYDGHALPSEPIAEVEVVEDWRTSARPIEATADRSPADVKSWMIEHSCAFANFSAACFRFEPGLGVSHQADKLQALADVPIFEPCTQSLWSSGVTWDLQHLRGCILGRSFALYPDYDLWRYGRLARRLGRVQFEERLPTLAEWCAMYEPLTGTTGRNQSYGTNTAWSSADFLKFPLLSGVRSYSNWLACIAGGMAHVAFIVEGEAVKDAAVHDHCKQIDDSRGQQLCIETGLSRHLRNLSDLHIWPLELLEEEEIHPF</sequence>
<evidence type="ECO:0000256" key="2">
    <source>
        <dbReference type="SAM" id="Phobius"/>
    </source>
</evidence>